<feature type="transmembrane region" description="Helical" evidence="2">
    <location>
        <begin position="119"/>
        <end position="141"/>
    </location>
</feature>
<proteinExistence type="predicted"/>
<protein>
    <recommendedName>
        <fullName evidence="3">DUF6533 domain-containing protein</fullName>
    </recommendedName>
</protein>
<dbReference type="AlphaFoldDB" id="A0A9P6L316"/>
<feature type="compositionally biased region" description="Basic and acidic residues" evidence="1">
    <location>
        <begin position="313"/>
        <end position="323"/>
    </location>
</feature>
<evidence type="ECO:0000259" key="3">
    <source>
        <dbReference type="Pfam" id="PF20151"/>
    </source>
</evidence>
<accession>A0A9P6L316</accession>
<feature type="transmembrane region" description="Helical" evidence="2">
    <location>
        <begin position="171"/>
        <end position="193"/>
    </location>
</feature>
<dbReference type="EMBL" id="WIUZ02000017">
    <property type="protein sequence ID" value="KAF9780105.1"/>
    <property type="molecule type" value="Genomic_DNA"/>
</dbReference>
<reference evidence="4" key="1">
    <citation type="journal article" date="2020" name="Nat. Commun.">
        <title>Large-scale genome sequencing of mycorrhizal fungi provides insights into the early evolution of symbiotic traits.</title>
        <authorList>
            <person name="Miyauchi S."/>
            <person name="Kiss E."/>
            <person name="Kuo A."/>
            <person name="Drula E."/>
            <person name="Kohler A."/>
            <person name="Sanchez-Garcia M."/>
            <person name="Morin E."/>
            <person name="Andreopoulos B."/>
            <person name="Barry K.W."/>
            <person name="Bonito G."/>
            <person name="Buee M."/>
            <person name="Carver A."/>
            <person name="Chen C."/>
            <person name="Cichocki N."/>
            <person name="Clum A."/>
            <person name="Culley D."/>
            <person name="Crous P.W."/>
            <person name="Fauchery L."/>
            <person name="Girlanda M."/>
            <person name="Hayes R.D."/>
            <person name="Keri Z."/>
            <person name="LaButti K."/>
            <person name="Lipzen A."/>
            <person name="Lombard V."/>
            <person name="Magnuson J."/>
            <person name="Maillard F."/>
            <person name="Murat C."/>
            <person name="Nolan M."/>
            <person name="Ohm R.A."/>
            <person name="Pangilinan J."/>
            <person name="Pereira M.F."/>
            <person name="Perotto S."/>
            <person name="Peter M."/>
            <person name="Pfister S."/>
            <person name="Riley R."/>
            <person name="Sitrit Y."/>
            <person name="Stielow J.B."/>
            <person name="Szollosi G."/>
            <person name="Zifcakova L."/>
            <person name="Stursova M."/>
            <person name="Spatafora J.W."/>
            <person name="Tedersoo L."/>
            <person name="Vaario L.M."/>
            <person name="Yamada A."/>
            <person name="Yan M."/>
            <person name="Wang P."/>
            <person name="Xu J."/>
            <person name="Bruns T."/>
            <person name="Baldrian P."/>
            <person name="Vilgalys R."/>
            <person name="Dunand C."/>
            <person name="Henrissat B."/>
            <person name="Grigoriev I.V."/>
            <person name="Hibbett D."/>
            <person name="Nagy L.G."/>
            <person name="Martin F.M."/>
        </authorList>
    </citation>
    <scope>NUCLEOTIDE SEQUENCE</scope>
    <source>
        <strain evidence="4">UH-Tt-Lm1</strain>
    </source>
</reference>
<name>A0A9P6L316_9AGAM</name>
<organism evidence="4 5">
    <name type="scientific">Thelephora terrestris</name>
    <dbReference type="NCBI Taxonomy" id="56493"/>
    <lineage>
        <taxon>Eukaryota</taxon>
        <taxon>Fungi</taxon>
        <taxon>Dikarya</taxon>
        <taxon>Basidiomycota</taxon>
        <taxon>Agaricomycotina</taxon>
        <taxon>Agaricomycetes</taxon>
        <taxon>Thelephorales</taxon>
        <taxon>Thelephoraceae</taxon>
        <taxon>Thelephora</taxon>
    </lineage>
</organism>
<dbReference type="Proteomes" id="UP000736335">
    <property type="component" value="Unassembled WGS sequence"/>
</dbReference>
<evidence type="ECO:0000313" key="4">
    <source>
        <dbReference type="EMBL" id="KAF9780105.1"/>
    </source>
</evidence>
<reference evidence="4" key="2">
    <citation type="submission" date="2020-11" db="EMBL/GenBank/DDBJ databases">
        <authorList>
            <consortium name="DOE Joint Genome Institute"/>
            <person name="Kuo A."/>
            <person name="Miyauchi S."/>
            <person name="Kiss E."/>
            <person name="Drula E."/>
            <person name="Kohler A."/>
            <person name="Sanchez-Garcia M."/>
            <person name="Andreopoulos B."/>
            <person name="Barry K.W."/>
            <person name="Bonito G."/>
            <person name="Buee M."/>
            <person name="Carver A."/>
            <person name="Chen C."/>
            <person name="Cichocki N."/>
            <person name="Clum A."/>
            <person name="Culley D."/>
            <person name="Crous P.W."/>
            <person name="Fauchery L."/>
            <person name="Girlanda M."/>
            <person name="Hayes R."/>
            <person name="Keri Z."/>
            <person name="Labutti K."/>
            <person name="Lipzen A."/>
            <person name="Lombard V."/>
            <person name="Magnuson J."/>
            <person name="Maillard F."/>
            <person name="Morin E."/>
            <person name="Murat C."/>
            <person name="Nolan M."/>
            <person name="Ohm R."/>
            <person name="Pangilinan J."/>
            <person name="Pereira M."/>
            <person name="Perotto S."/>
            <person name="Peter M."/>
            <person name="Riley R."/>
            <person name="Sitrit Y."/>
            <person name="Stielow B."/>
            <person name="Szollosi G."/>
            <person name="Zifcakova L."/>
            <person name="Stursova M."/>
            <person name="Spatafora J.W."/>
            <person name="Tedersoo L."/>
            <person name="Vaario L.-M."/>
            <person name="Yamada A."/>
            <person name="Yan M."/>
            <person name="Wang P."/>
            <person name="Xu J."/>
            <person name="Bruns T."/>
            <person name="Baldrian P."/>
            <person name="Vilgalys R."/>
            <person name="Henrissat B."/>
            <person name="Grigoriev I.V."/>
            <person name="Hibbett D."/>
            <person name="Nagy L.G."/>
            <person name="Martin F.M."/>
        </authorList>
    </citation>
    <scope>NUCLEOTIDE SEQUENCE</scope>
    <source>
        <strain evidence="4">UH-Tt-Lm1</strain>
    </source>
</reference>
<feature type="transmembrane region" description="Helical" evidence="2">
    <location>
        <begin position="214"/>
        <end position="233"/>
    </location>
</feature>
<keyword evidence="2" id="KW-0812">Transmembrane</keyword>
<evidence type="ECO:0000256" key="2">
    <source>
        <dbReference type="SAM" id="Phobius"/>
    </source>
</evidence>
<keyword evidence="5" id="KW-1185">Reference proteome</keyword>
<gene>
    <name evidence="4" type="ORF">BJ322DRAFT_311175</name>
</gene>
<feature type="transmembrane region" description="Helical" evidence="2">
    <location>
        <begin position="93"/>
        <end position="112"/>
    </location>
</feature>
<dbReference type="InterPro" id="IPR045340">
    <property type="entry name" value="DUF6533"/>
</dbReference>
<sequence>MSSIVQNGWDQLACQYTDLVALTLLYYDYLLTFDCERRLFWSQPKLKQWGSILFFLNRYCGVIGNASVFIQLFAQPGSALYHLCDPVYSYHQILAVITQTIIAATFITRTYALYERSRVVLVGLTSFALVGLVVGGLMIYMGKKLPANPVLPEGSIGCSSGLSWSQSWRLAVAWGSVMTLDFIVVAMTLVKTIRLNRRGGGRHTIIYILMRDGIMYFGVISLATLSNVLSFLYGSELTRGATTTMTNAVLVSRLMLNLREPREYATLSNVSSSMSFAPRRYSDGRYLQSQQEEIEMELSARPPRLPTSSKCNKITDRKEHYEF</sequence>
<dbReference type="Pfam" id="PF20151">
    <property type="entry name" value="DUF6533"/>
    <property type="match status" value="1"/>
</dbReference>
<evidence type="ECO:0000256" key="1">
    <source>
        <dbReference type="SAM" id="MobiDB-lite"/>
    </source>
</evidence>
<keyword evidence="2" id="KW-0472">Membrane</keyword>
<dbReference type="OrthoDB" id="3261349at2759"/>
<keyword evidence="2" id="KW-1133">Transmembrane helix</keyword>
<evidence type="ECO:0000313" key="5">
    <source>
        <dbReference type="Proteomes" id="UP000736335"/>
    </source>
</evidence>
<feature type="domain" description="DUF6533" evidence="3">
    <location>
        <begin position="16"/>
        <end position="63"/>
    </location>
</feature>
<feature type="transmembrane region" description="Helical" evidence="2">
    <location>
        <begin position="52"/>
        <end position="73"/>
    </location>
</feature>
<feature type="region of interest" description="Disordered" evidence="1">
    <location>
        <begin position="302"/>
        <end position="323"/>
    </location>
</feature>
<comment type="caution">
    <text evidence="4">The sequence shown here is derived from an EMBL/GenBank/DDBJ whole genome shotgun (WGS) entry which is preliminary data.</text>
</comment>